<evidence type="ECO:0000256" key="1">
    <source>
        <dbReference type="ARBA" id="ARBA00005721"/>
    </source>
</evidence>
<protein>
    <submittedName>
        <fullName evidence="2">Asp23/Gls24 family envelope stress response protein</fullName>
    </submittedName>
</protein>
<keyword evidence="3" id="KW-1185">Reference proteome</keyword>
<evidence type="ECO:0000313" key="3">
    <source>
        <dbReference type="Proteomes" id="UP000649345"/>
    </source>
</evidence>
<gene>
    <name evidence="2" type="ORF">H8S44_09895</name>
</gene>
<evidence type="ECO:0000313" key="2">
    <source>
        <dbReference type="EMBL" id="MBC5660084.1"/>
    </source>
</evidence>
<proteinExistence type="inferred from homology"/>
<comment type="similarity">
    <text evidence="1">Belongs to the asp23 family.</text>
</comment>
<organism evidence="2 3">
    <name type="scientific">Anaerosacchariphilus hominis</name>
    <dbReference type="NCBI Taxonomy" id="2763017"/>
    <lineage>
        <taxon>Bacteria</taxon>
        <taxon>Bacillati</taxon>
        <taxon>Bacillota</taxon>
        <taxon>Clostridia</taxon>
        <taxon>Lachnospirales</taxon>
        <taxon>Lachnospiraceae</taxon>
        <taxon>Anaerosacchariphilus</taxon>
    </lineage>
</organism>
<dbReference type="PANTHER" id="PTHR34297:SF1">
    <property type="entry name" value="ASP23_GLS24 FAMILY ENVELOPE STRESS RESPONSE PROTEIN"/>
    <property type="match status" value="1"/>
</dbReference>
<dbReference type="Pfam" id="PF03780">
    <property type="entry name" value="Asp23"/>
    <property type="match status" value="1"/>
</dbReference>
<dbReference type="EMBL" id="JACOOR010000005">
    <property type="protein sequence ID" value="MBC5660084.1"/>
    <property type="molecule type" value="Genomic_DNA"/>
</dbReference>
<dbReference type="AlphaFoldDB" id="A0A923RMB0"/>
<dbReference type="PANTHER" id="PTHR34297">
    <property type="entry name" value="HYPOTHETICAL CYTOSOLIC PROTEIN-RELATED"/>
    <property type="match status" value="1"/>
</dbReference>
<dbReference type="Proteomes" id="UP000649345">
    <property type="component" value="Unassembled WGS sequence"/>
</dbReference>
<reference evidence="2" key="1">
    <citation type="submission" date="2020-08" db="EMBL/GenBank/DDBJ databases">
        <title>Genome public.</title>
        <authorList>
            <person name="Liu C."/>
            <person name="Sun Q."/>
        </authorList>
    </citation>
    <scope>NUCLEOTIDE SEQUENCE</scope>
    <source>
        <strain evidence="2">NSJ-68</strain>
    </source>
</reference>
<comment type="caution">
    <text evidence="2">The sequence shown here is derived from an EMBL/GenBank/DDBJ whole genome shotgun (WGS) entry which is preliminary data.</text>
</comment>
<dbReference type="RefSeq" id="WP_186873531.1">
    <property type="nucleotide sequence ID" value="NZ_JACOOR010000005.1"/>
</dbReference>
<sequence length="129" mass="13839">MAKEEKRGVHMIHADGQLGEVQIADEVVATIAGLAATEVEGVASMAGNITNELIGKLGVKNLSKGVKVLVTEENVDVDLALNIDYGYSIMKVSEKVQDRVKSAIENMTGLEVSMVNIRIVNVNMGKEDK</sequence>
<name>A0A923RMB0_9FIRM</name>
<dbReference type="InterPro" id="IPR005531">
    <property type="entry name" value="Asp23"/>
</dbReference>
<accession>A0A923RMB0</accession>